<proteinExistence type="predicted"/>
<accession>A0AAP0K6V4</accession>
<name>A0AAP0K6V4_9MAGN</name>
<evidence type="ECO:0000256" key="1">
    <source>
        <dbReference type="SAM" id="SignalP"/>
    </source>
</evidence>
<feature type="signal peptide" evidence="1">
    <location>
        <begin position="1"/>
        <end position="23"/>
    </location>
</feature>
<comment type="caution">
    <text evidence="2">The sequence shown here is derived from an EMBL/GenBank/DDBJ whole genome shotgun (WGS) entry which is preliminary data.</text>
</comment>
<keyword evidence="3" id="KW-1185">Reference proteome</keyword>
<keyword evidence="1" id="KW-0732">Signal</keyword>
<evidence type="ECO:0000313" key="3">
    <source>
        <dbReference type="Proteomes" id="UP001417504"/>
    </source>
</evidence>
<sequence>MLISHFPLFLEIVVFVCLFGSHKEEGTKRGISLYHKMMRTLGKVKCLAKKLYYLIEFDPYSRPHLI</sequence>
<reference evidence="2 3" key="1">
    <citation type="submission" date="2024-01" db="EMBL/GenBank/DDBJ databases">
        <title>Genome assemblies of Stephania.</title>
        <authorList>
            <person name="Yang L."/>
        </authorList>
    </citation>
    <scope>NUCLEOTIDE SEQUENCE [LARGE SCALE GENOMIC DNA]</scope>
    <source>
        <strain evidence="2">QJT</strain>
        <tissue evidence="2">Leaf</tissue>
    </source>
</reference>
<protein>
    <submittedName>
        <fullName evidence="2">Uncharacterized protein</fullName>
    </submittedName>
</protein>
<gene>
    <name evidence="2" type="ORF">Sjap_006122</name>
</gene>
<feature type="chain" id="PRO_5042897138" evidence="1">
    <location>
        <begin position="24"/>
        <end position="66"/>
    </location>
</feature>
<evidence type="ECO:0000313" key="2">
    <source>
        <dbReference type="EMBL" id="KAK9146219.1"/>
    </source>
</evidence>
<dbReference type="Proteomes" id="UP001417504">
    <property type="component" value="Unassembled WGS sequence"/>
</dbReference>
<dbReference type="AlphaFoldDB" id="A0AAP0K6V4"/>
<organism evidence="2 3">
    <name type="scientific">Stephania japonica</name>
    <dbReference type="NCBI Taxonomy" id="461633"/>
    <lineage>
        <taxon>Eukaryota</taxon>
        <taxon>Viridiplantae</taxon>
        <taxon>Streptophyta</taxon>
        <taxon>Embryophyta</taxon>
        <taxon>Tracheophyta</taxon>
        <taxon>Spermatophyta</taxon>
        <taxon>Magnoliopsida</taxon>
        <taxon>Ranunculales</taxon>
        <taxon>Menispermaceae</taxon>
        <taxon>Menispermoideae</taxon>
        <taxon>Cissampelideae</taxon>
        <taxon>Stephania</taxon>
    </lineage>
</organism>
<dbReference type="EMBL" id="JBBNAE010000002">
    <property type="protein sequence ID" value="KAK9146219.1"/>
    <property type="molecule type" value="Genomic_DNA"/>
</dbReference>